<evidence type="ECO:0000256" key="4">
    <source>
        <dbReference type="ARBA" id="ARBA00022827"/>
    </source>
</evidence>
<dbReference type="InterPro" id="IPR002938">
    <property type="entry name" value="FAD-bd"/>
</dbReference>
<feature type="domain" description="FAD-binding" evidence="7">
    <location>
        <begin position="167"/>
        <end position="368"/>
    </location>
</feature>
<keyword evidence="6" id="KW-0503">Monooxygenase</keyword>
<reference evidence="8 9" key="1">
    <citation type="journal article" date="2014" name="Genome Biol. Evol.">
        <title>Comparative genomics and transcriptomics analyses reveal divergent lifestyle features of nematode endoparasitic fungus Hirsutella minnesotensis.</title>
        <authorList>
            <person name="Lai Y."/>
            <person name="Liu K."/>
            <person name="Zhang X."/>
            <person name="Zhang X."/>
            <person name="Li K."/>
            <person name="Wang N."/>
            <person name="Shu C."/>
            <person name="Wu Y."/>
            <person name="Wang C."/>
            <person name="Bushley K.E."/>
            <person name="Xiang M."/>
            <person name="Liu X."/>
        </authorList>
    </citation>
    <scope>NUCLEOTIDE SEQUENCE [LARGE SCALE GENOMIC DNA]</scope>
    <source>
        <strain evidence="8 9">3608</strain>
    </source>
</reference>
<keyword evidence="4" id="KW-0274">FAD</keyword>
<proteinExistence type="inferred from homology"/>
<dbReference type="InterPro" id="IPR036188">
    <property type="entry name" value="FAD/NAD-bd_sf"/>
</dbReference>
<dbReference type="PANTHER" id="PTHR46720">
    <property type="entry name" value="HYDROXYLASE, PUTATIVE (AFU_ORTHOLOGUE AFUA_3G01460)-RELATED"/>
    <property type="match status" value="1"/>
</dbReference>
<dbReference type="SUPFAM" id="SSF51905">
    <property type="entry name" value="FAD/NAD(P)-binding domain"/>
    <property type="match status" value="1"/>
</dbReference>
<dbReference type="GO" id="GO:0004497">
    <property type="term" value="F:monooxygenase activity"/>
    <property type="evidence" value="ECO:0007669"/>
    <property type="project" value="UniProtKB-KW"/>
</dbReference>
<dbReference type="Pfam" id="PF01494">
    <property type="entry name" value="FAD_binding_3"/>
    <property type="match status" value="1"/>
</dbReference>
<dbReference type="OrthoDB" id="417877at2759"/>
<dbReference type="AlphaFoldDB" id="A0A0F7ZXX6"/>
<comment type="cofactor">
    <cofactor evidence="1">
        <name>FAD</name>
        <dbReference type="ChEBI" id="CHEBI:57692"/>
    </cofactor>
</comment>
<evidence type="ECO:0000313" key="9">
    <source>
        <dbReference type="Proteomes" id="UP000054481"/>
    </source>
</evidence>
<dbReference type="PRINTS" id="PR00420">
    <property type="entry name" value="RNGMNOXGNASE"/>
</dbReference>
<keyword evidence="5" id="KW-0560">Oxidoreductase</keyword>
<sequence>MGSSQPQIRLAIIGGGLAGTALANGLMRIPHIETHIYEVSESFSERGAALGLAPIHQQALGQLVEPIDETFARAGAVSIASMRSLVGSGENAGKTIFDSGDDGDKILHRASLLRELVAPLPKEMLHNSKKLTAIKQAPGEIAFDLVPGKRAVQLTFEDGLVEGVDAVIGADGLFSFVRNYVLEEDAATCAASPAGFWDTRFLVPIESARSALGDEFFEEPRQYIWCGDGAIILHDVIENGTLAHFAFAAVEKESPKDRKRFLTQDFLDAAYKGWSPHAASIIKASCLQGYSQMEHKQTPTYARGRVCLMGDAAHTTSPWQGAGAGLAFEDGAVLVALLGSVYSPDEISTAFQVFDAIRRPRCQRVIDSSRAVGGMMCGQDAEIGLDPDKLRKTLPGQWGFIMSLNIEEHQMDAVRRYRETLGKHRGEQERTGAD</sequence>
<evidence type="ECO:0000256" key="5">
    <source>
        <dbReference type="ARBA" id="ARBA00023002"/>
    </source>
</evidence>
<keyword evidence="3" id="KW-0285">Flavoprotein</keyword>
<protein>
    <recommendedName>
        <fullName evidence="7">FAD-binding domain-containing protein</fullName>
    </recommendedName>
</protein>
<dbReference type="InterPro" id="IPR051104">
    <property type="entry name" value="FAD_monoxygenase"/>
</dbReference>
<dbReference type="GO" id="GO:0044550">
    <property type="term" value="P:secondary metabolite biosynthetic process"/>
    <property type="evidence" value="ECO:0007669"/>
    <property type="project" value="TreeGrafter"/>
</dbReference>
<comment type="similarity">
    <text evidence="2">Belongs to the paxM FAD-dependent monooxygenase family.</text>
</comment>
<keyword evidence="9" id="KW-1185">Reference proteome</keyword>
<evidence type="ECO:0000259" key="7">
    <source>
        <dbReference type="Pfam" id="PF01494"/>
    </source>
</evidence>
<evidence type="ECO:0000256" key="6">
    <source>
        <dbReference type="ARBA" id="ARBA00023033"/>
    </source>
</evidence>
<organism evidence="8 9">
    <name type="scientific">Hirsutella minnesotensis 3608</name>
    <dbReference type="NCBI Taxonomy" id="1043627"/>
    <lineage>
        <taxon>Eukaryota</taxon>
        <taxon>Fungi</taxon>
        <taxon>Dikarya</taxon>
        <taxon>Ascomycota</taxon>
        <taxon>Pezizomycotina</taxon>
        <taxon>Sordariomycetes</taxon>
        <taxon>Hypocreomycetidae</taxon>
        <taxon>Hypocreales</taxon>
        <taxon>Ophiocordycipitaceae</taxon>
        <taxon>Hirsutella</taxon>
    </lineage>
</organism>
<dbReference type="PANTHER" id="PTHR46720:SF3">
    <property type="entry name" value="FAD-BINDING DOMAIN-CONTAINING PROTEIN-RELATED"/>
    <property type="match status" value="1"/>
</dbReference>
<accession>A0A0F7ZXX6</accession>
<evidence type="ECO:0000313" key="8">
    <source>
        <dbReference type="EMBL" id="KJZ71487.1"/>
    </source>
</evidence>
<evidence type="ECO:0000256" key="3">
    <source>
        <dbReference type="ARBA" id="ARBA00022630"/>
    </source>
</evidence>
<dbReference type="GO" id="GO:0071949">
    <property type="term" value="F:FAD binding"/>
    <property type="evidence" value="ECO:0007669"/>
    <property type="project" value="InterPro"/>
</dbReference>
<dbReference type="Gene3D" id="3.50.50.60">
    <property type="entry name" value="FAD/NAD(P)-binding domain"/>
    <property type="match status" value="1"/>
</dbReference>
<dbReference type="EMBL" id="KQ030572">
    <property type="protein sequence ID" value="KJZ71487.1"/>
    <property type="molecule type" value="Genomic_DNA"/>
</dbReference>
<gene>
    <name evidence="8" type="ORF">HIM_09126</name>
</gene>
<dbReference type="Proteomes" id="UP000054481">
    <property type="component" value="Unassembled WGS sequence"/>
</dbReference>
<name>A0A0F7ZXX6_9HYPO</name>
<evidence type="ECO:0000256" key="1">
    <source>
        <dbReference type="ARBA" id="ARBA00001974"/>
    </source>
</evidence>
<evidence type="ECO:0000256" key="2">
    <source>
        <dbReference type="ARBA" id="ARBA00007992"/>
    </source>
</evidence>